<sequence length="670" mass="74725">MKKYIFILLIFSFLNYNDLLGFTSPGEIKPSKASGVAIKNFLDTFEKAFFEEDIDLLGSIISPDITGKEKEDFLAPFENLFSQYNFISFKLDKRKINFGKNDIEVSAKIIQTAEDIGNAINGTQTYDISFKIGRKITANGVIIFSLASYEEKLNTIVIRNEGIRKDSKSSEIKVFSSDSNGASNILSAEVNFLGSKDWIKLENEVTEYIHFIAKKPILLKGLKGSFKAPSLAGIHIINIRTKIIDGKTIIIPHTFRVSDKEIESVETGNADVSFGASAKDKNGTLWFGGDGGGKVFRSDNGETFNEVFNLAECLPAKNLPDNTRIEDIIFDSLNRGHLIFYGREENEKYAREVGGDVVFNAIKENIKCADISLLIDFDNTEYITYLEWKGDEVYPFYRFDNKLKEMLPSPFNRALPADDGSIWLLGSDGGVANFSDSRDGRYNPVFSRRLGSINNISSNTVPTATIDMKGNVWFGTVLGVNRYGINKGKISLFTYVPDRKFDASKLDTLEEYFNEIVSLIQSNKNLSSGLGDINFKETFGIDLVKEDFIWSSAIDNSGRLWFGTLGGGIRVFENGKERKDMHLTKQNGLISNIILSMAVDDNNDIWVGTEQGVSVIKGKGARGQKAKVKIQNFSELDGLGNGPVWDITPDDNGNIWFVTDKGIFKYTLDN</sequence>
<gene>
    <name evidence="1" type="ORF">A2042_01010</name>
</gene>
<dbReference type="AlphaFoldDB" id="A0A1F7RB72"/>
<dbReference type="EMBL" id="MGDB01000135">
    <property type="protein sequence ID" value="OGL38803.1"/>
    <property type="molecule type" value="Genomic_DNA"/>
</dbReference>
<accession>A0A1F7RB72</accession>
<dbReference type="Pfam" id="PF07494">
    <property type="entry name" value="Reg_prop"/>
    <property type="match status" value="2"/>
</dbReference>
<name>A0A1F7RB72_9BACT</name>
<organism evidence="1 2">
    <name type="scientific">Candidatus Schekmanbacteria bacterium GWA2_38_11</name>
    <dbReference type="NCBI Taxonomy" id="1817876"/>
    <lineage>
        <taxon>Bacteria</taxon>
        <taxon>Candidatus Schekmaniibacteriota</taxon>
    </lineage>
</organism>
<proteinExistence type="predicted"/>
<evidence type="ECO:0000313" key="2">
    <source>
        <dbReference type="Proteomes" id="UP000178526"/>
    </source>
</evidence>
<reference evidence="1 2" key="1">
    <citation type="journal article" date="2016" name="Nat. Commun.">
        <title>Thousands of microbial genomes shed light on interconnected biogeochemical processes in an aquifer system.</title>
        <authorList>
            <person name="Anantharaman K."/>
            <person name="Brown C.T."/>
            <person name="Hug L.A."/>
            <person name="Sharon I."/>
            <person name="Castelle C.J."/>
            <person name="Probst A.J."/>
            <person name="Thomas B.C."/>
            <person name="Singh A."/>
            <person name="Wilkins M.J."/>
            <person name="Karaoz U."/>
            <person name="Brodie E.L."/>
            <person name="Williams K.H."/>
            <person name="Hubbard S.S."/>
            <person name="Banfield J.F."/>
        </authorList>
    </citation>
    <scope>NUCLEOTIDE SEQUENCE [LARGE SCALE GENOMIC DNA]</scope>
</reference>
<dbReference type="InterPro" id="IPR011110">
    <property type="entry name" value="Reg_prop"/>
</dbReference>
<dbReference type="InterPro" id="IPR015943">
    <property type="entry name" value="WD40/YVTN_repeat-like_dom_sf"/>
</dbReference>
<evidence type="ECO:0000313" key="1">
    <source>
        <dbReference type="EMBL" id="OGL38803.1"/>
    </source>
</evidence>
<dbReference type="Proteomes" id="UP000178526">
    <property type="component" value="Unassembled WGS sequence"/>
</dbReference>
<protein>
    <submittedName>
        <fullName evidence="1">Uncharacterized protein</fullName>
    </submittedName>
</protein>
<comment type="caution">
    <text evidence="1">The sequence shown here is derived from an EMBL/GenBank/DDBJ whole genome shotgun (WGS) entry which is preliminary data.</text>
</comment>
<dbReference type="Gene3D" id="2.130.10.10">
    <property type="entry name" value="YVTN repeat-like/Quinoprotein amine dehydrogenase"/>
    <property type="match status" value="2"/>
</dbReference>
<dbReference type="SUPFAM" id="SSF63829">
    <property type="entry name" value="Calcium-dependent phosphotriesterase"/>
    <property type="match status" value="1"/>
</dbReference>